<feature type="transmembrane region" description="Helical" evidence="1">
    <location>
        <begin position="469"/>
        <end position="489"/>
    </location>
</feature>
<dbReference type="Proteomes" id="UP001606134">
    <property type="component" value="Unassembled WGS sequence"/>
</dbReference>
<keyword evidence="1" id="KW-1133">Transmembrane helix</keyword>
<evidence type="ECO:0008006" key="4">
    <source>
        <dbReference type="Google" id="ProtNLM"/>
    </source>
</evidence>
<organism evidence="2 3">
    <name type="scientific">Pelomonas candidula</name>
    <dbReference type="NCBI Taxonomy" id="3299025"/>
    <lineage>
        <taxon>Bacteria</taxon>
        <taxon>Pseudomonadati</taxon>
        <taxon>Pseudomonadota</taxon>
        <taxon>Betaproteobacteria</taxon>
        <taxon>Burkholderiales</taxon>
        <taxon>Sphaerotilaceae</taxon>
        <taxon>Roseateles</taxon>
    </lineage>
</organism>
<evidence type="ECO:0000313" key="3">
    <source>
        <dbReference type="Proteomes" id="UP001606134"/>
    </source>
</evidence>
<sequence length="523" mass="54818">MNASIYQALVLNEWRLRSRRISSLVILLAVVAVSWLMVLDPRTGAAMMVVNKQRLAYDSQALSFGTMLLASMLFGLAGFYLARGRSQEDLRCGTAGVLASTPVANAQLLGARWLGAFGFLFSLGTVVMLTIWVLQLVRGEGPLQPLPYLQMLVLGLAPGLMLCASLAVLADAWAPLMGKRGDALYWVLWMLQFGFMPAFLGEGAARLSGWQVFDINGASPLLVGLGQLLDVRQVSVGGSPFDATLPVLTMPGGLWTRELVALRLGSMMLALLPLIPAVLAFHRYAPDRVKVRHVADRGRLARALQWLLGPLMRPFTAALGLLLRAGAHLPGLPGRCLADVGLVLLSQPLLALSMLGCAVAATFVPVQALPGVMAAALGAWGIAVADVSSRDLQSGTLALASAVPGGAAERGWRHALAAFGLGLLVSLPALLRWSSAGASWRAAACVAGLLCLSALAALLGQLTRGSRTFLALFLFGLYLSLQNTGLAALDLLGLSGAARPASVAGFAVAGLLAAAALVIPRRT</sequence>
<feature type="transmembrane region" description="Helical" evidence="1">
    <location>
        <begin position="501"/>
        <end position="519"/>
    </location>
</feature>
<name>A0ABW7H8K0_9BURK</name>
<feature type="transmembrane region" description="Helical" evidence="1">
    <location>
        <begin position="415"/>
        <end position="434"/>
    </location>
</feature>
<feature type="transmembrane region" description="Helical" evidence="1">
    <location>
        <begin position="440"/>
        <end position="462"/>
    </location>
</feature>
<keyword evidence="3" id="KW-1185">Reference proteome</keyword>
<feature type="transmembrane region" description="Helical" evidence="1">
    <location>
        <begin position="148"/>
        <end position="171"/>
    </location>
</feature>
<gene>
    <name evidence="2" type="ORF">ACG04R_05210</name>
</gene>
<evidence type="ECO:0000256" key="1">
    <source>
        <dbReference type="SAM" id="Phobius"/>
    </source>
</evidence>
<keyword evidence="1" id="KW-0472">Membrane</keyword>
<feature type="transmembrane region" description="Helical" evidence="1">
    <location>
        <begin position="21"/>
        <end position="39"/>
    </location>
</feature>
<feature type="transmembrane region" description="Helical" evidence="1">
    <location>
        <begin position="59"/>
        <end position="81"/>
    </location>
</feature>
<keyword evidence="1" id="KW-0812">Transmembrane</keyword>
<evidence type="ECO:0000313" key="2">
    <source>
        <dbReference type="EMBL" id="MFG6486061.1"/>
    </source>
</evidence>
<proteinExistence type="predicted"/>
<dbReference type="RefSeq" id="WP_394406948.1">
    <property type="nucleotide sequence ID" value="NZ_JBIGIC010000002.1"/>
</dbReference>
<feature type="transmembrane region" description="Helical" evidence="1">
    <location>
        <begin position="343"/>
        <end position="364"/>
    </location>
</feature>
<feature type="transmembrane region" description="Helical" evidence="1">
    <location>
        <begin position="260"/>
        <end position="282"/>
    </location>
</feature>
<accession>A0ABW7H8K0</accession>
<protein>
    <recommendedName>
        <fullName evidence="4">ABC transporter permease</fullName>
    </recommendedName>
</protein>
<feature type="transmembrane region" description="Helical" evidence="1">
    <location>
        <begin position="113"/>
        <end position="136"/>
    </location>
</feature>
<dbReference type="EMBL" id="JBIGIC010000002">
    <property type="protein sequence ID" value="MFG6486061.1"/>
    <property type="molecule type" value="Genomic_DNA"/>
</dbReference>
<reference evidence="2 3" key="1">
    <citation type="submission" date="2024-08" db="EMBL/GenBank/DDBJ databases">
        <authorList>
            <person name="Lu H."/>
        </authorList>
    </citation>
    <scope>NUCLEOTIDE SEQUENCE [LARGE SCALE GENOMIC DNA]</scope>
    <source>
        <strain evidence="2 3">BYS78W</strain>
    </source>
</reference>
<feature type="transmembrane region" description="Helical" evidence="1">
    <location>
        <begin position="303"/>
        <end position="323"/>
    </location>
</feature>
<comment type="caution">
    <text evidence="2">The sequence shown here is derived from an EMBL/GenBank/DDBJ whole genome shotgun (WGS) entry which is preliminary data.</text>
</comment>
<feature type="transmembrane region" description="Helical" evidence="1">
    <location>
        <begin position="183"/>
        <end position="200"/>
    </location>
</feature>